<dbReference type="RefSeq" id="WP_264729064.1">
    <property type="nucleotide sequence ID" value="NZ_JAPDNR010000001.1"/>
</dbReference>
<organism evidence="1 2">
    <name type="scientific">Chitinophaga nivalis</name>
    <dbReference type="NCBI Taxonomy" id="2991709"/>
    <lineage>
        <taxon>Bacteria</taxon>
        <taxon>Pseudomonadati</taxon>
        <taxon>Bacteroidota</taxon>
        <taxon>Chitinophagia</taxon>
        <taxon>Chitinophagales</taxon>
        <taxon>Chitinophagaceae</taxon>
        <taxon>Chitinophaga</taxon>
    </lineage>
</organism>
<gene>
    <name evidence="1" type="ORF">OL497_06740</name>
</gene>
<proteinExistence type="predicted"/>
<accession>A0ABT3II06</accession>
<sequence>MSVTVFTSAIVLLLLAIVRQLILLYSTFIRLHKDNALCQVRIKEEKEYLLIKGLY</sequence>
<evidence type="ECO:0000313" key="1">
    <source>
        <dbReference type="EMBL" id="MCW3483582.1"/>
    </source>
</evidence>
<reference evidence="1 2" key="1">
    <citation type="submission" date="2022-10" db="EMBL/GenBank/DDBJ databases">
        <title>Chitinophaga nivalis PC15 sp. nov., isolated from Pyeongchang county, South Korea.</title>
        <authorList>
            <person name="Trinh H.N."/>
        </authorList>
    </citation>
    <scope>NUCLEOTIDE SEQUENCE [LARGE SCALE GENOMIC DNA]</scope>
    <source>
        <strain evidence="1 2">PC14</strain>
    </source>
</reference>
<protein>
    <submittedName>
        <fullName evidence="1">Uncharacterized protein</fullName>
    </submittedName>
</protein>
<dbReference type="EMBL" id="JAPDNS010000001">
    <property type="protein sequence ID" value="MCW3483582.1"/>
    <property type="molecule type" value="Genomic_DNA"/>
</dbReference>
<keyword evidence="2" id="KW-1185">Reference proteome</keyword>
<comment type="caution">
    <text evidence="1">The sequence shown here is derived from an EMBL/GenBank/DDBJ whole genome shotgun (WGS) entry which is preliminary data.</text>
</comment>
<dbReference type="Proteomes" id="UP001207742">
    <property type="component" value="Unassembled WGS sequence"/>
</dbReference>
<name>A0ABT3II06_9BACT</name>
<evidence type="ECO:0000313" key="2">
    <source>
        <dbReference type="Proteomes" id="UP001207742"/>
    </source>
</evidence>